<accession>A0A0E4H5X0</accession>
<proteinExistence type="inferred from homology"/>
<dbReference type="InterPro" id="IPR029058">
    <property type="entry name" value="AB_hydrolase_fold"/>
</dbReference>
<gene>
    <name evidence="5" type="ORF">BN1356_01734</name>
</gene>
<dbReference type="RefSeq" id="WP_093650938.1">
    <property type="nucleotide sequence ID" value="NZ_CTEN01000003.1"/>
</dbReference>
<comment type="similarity">
    <text evidence="1 3">Belongs to the type-B carboxylesterase/lipase family.</text>
</comment>
<protein>
    <recommendedName>
        <fullName evidence="3">Carboxylic ester hydrolase</fullName>
        <ecNumber evidence="3">3.1.1.-</ecNumber>
    </recommendedName>
</protein>
<evidence type="ECO:0000256" key="3">
    <source>
        <dbReference type="RuleBase" id="RU361235"/>
    </source>
</evidence>
<dbReference type="PROSITE" id="PS51257">
    <property type="entry name" value="PROKAR_LIPOPROTEIN"/>
    <property type="match status" value="1"/>
</dbReference>
<dbReference type="InterPro" id="IPR002018">
    <property type="entry name" value="CarbesteraseB"/>
</dbReference>
<dbReference type="Proteomes" id="UP000198604">
    <property type="component" value="Unassembled WGS sequence"/>
</dbReference>
<keyword evidence="2 3" id="KW-0378">Hydrolase</keyword>
<evidence type="ECO:0000313" key="5">
    <source>
        <dbReference type="EMBL" id="CQR25392.1"/>
    </source>
</evidence>
<dbReference type="AlphaFoldDB" id="A0A0E4H5X0"/>
<reference evidence="6" key="1">
    <citation type="submission" date="2015-03" db="EMBL/GenBank/DDBJ databases">
        <authorList>
            <person name="Urmite Genomes"/>
        </authorList>
    </citation>
    <scope>NUCLEOTIDE SEQUENCE [LARGE SCALE GENOMIC DNA]</scope>
    <source>
        <strain evidence="6">FF10</strain>
    </source>
</reference>
<evidence type="ECO:0000256" key="2">
    <source>
        <dbReference type="ARBA" id="ARBA00022801"/>
    </source>
</evidence>
<evidence type="ECO:0000259" key="4">
    <source>
        <dbReference type="Pfam" id="PF00135"/>
    </source>
</evidence>
<dbReference type="PROSITE" id="PS00122">
    <property type="entry name" value="CARBOXYLESTERASE_B_1"/>
    <property type="match status" value="1"/>
</dbReference>
<dbReference type="EC" id="3.1.1.-" evidence="3"/>
<keyword evidence="6" id="KW-1185">Reference proteome</keyword>
<evidence type="ECO:0000313" key="6">
    <source>
        <dbReference type="Proteomes" id="UP000198604"/>
    </source>
</evidence>
<dbReference type="ESTHER" id="9stre-a0a0e4h5x0">
    <property type="family name" value="Carb_B_Bacteria"/>
</dbReference>
<dbReference type="GO" id="GO:0016787">
    <property type="term" value="F:hydrolase activity"/>
    <property type="evidence" value="ECO:0007669"/>
    <property type="project" value="UniProtKB-KW"/>
</dbReference>
<dbReference type="Pfam" id="PF00135">
    <property type="entry name" value="COesterase"/>
    <property type="match status" value="1"/>
</dbReference>
<sequence length="561" mass="61627">MEKKLIKWVGIFMLLLLTACGQTKPKEESETFKKDVNQTITSGKIKGNLDKENDVLEWLGIPYAAAPVGELRWKEPQAVKDWKEVLDATKAGEKFLQFSNGEVVGSEDALNLDVVRPDTSEAGLPVVVFLHGGNNQTGHAQEIKGNTFVKDINAVYVSINYRLGALGFNPLSALKTGTDLENSGNYSLLDVAAALDWVQDNIEVFGGDKNNVTLTGFSAGGRDVMATLISPLFEGKYHKAISFSGGMTLADEADSQSIFAKTLAPLVVEDGKKANEEEAKAWLLTSYKEVEDYLYNLSADRLAPLMGNAGIRISVFPHFYKDGVVIPKEGFDTKEYNDVPLLLITGTNEFSLFSAFDKRFAASVGDGSLYTDITKLKEFNYVEKNGSELYRLANTMESARLMDGLYKSPIYISQISFGDDASVTPKTAALLGAFHGIFEPLLQKPSNYATFIGEDFESEGARALSADFKAYLKSFVANGDPNADSLPEWKAYTTDGQDVLSMNADTKVAKIHMTSDKQEAKDILNQMEIDGTLSKETKDELNKTVLNGRWFSSVIDEKYAE</sequence>
<organism evidence="5 6">
    <name type="scientific">Streptococcus varani</name>
    <dbReference type="NCBI Taxonomy" id="1608583"/>
    <lineage>
        <taxon>Bacteria</taxon>
        <taxon>Bacillati</taxon>
        <taxon>Bacillota</taxon>
        <taxon>Bacilli</taxon>
        <taxon>Lactobacillales</taxon>
        <taxon>Streptococcaceae</taxon>
        <taxon>Streptococcus</taxon>
    </lineage>
</organism>
<feature type="domain" description="Carboxylesterase type B" evidence="4">
    <location>
        <begin position="39"/>
        <end position="360"/>
    </location>
</feature>
<dbReference type="InterPro" id="IPR019826">
    <property type="entry name" value="Carboxylesterase_B_AS"/>
</dbReference>
<dbReference type="SUPFAM" id="SSF53474">
    <property type="entry name" value="alpha/beta-Hydrolases"/>
    <property type="match status" value="1"/>
</dbReference>
<dbReference type="EMBL" id="CTEN01000003">
    <property type="protein sequence ID" value="CQR25392.1"/>
    <property type="molecule type" value="Genomic_DNA"/>
</dbReference>
<dbReference type="InterPro" id="IPR050309">
    <property type="entry name" value="Type-B_Carboxylest/Lipase"/>
</dbReference>
<dbReference type="STRING" id="1608583.BN1356_01734"/>
<evidence type="ECO:0000256" key="1">
    <source>
        <dbReference type="ARBA" id="ARBA00005964"/>
    </source>
</evidence>
<name>A0A0E4H5X0_9STRE</name>
<dbReference type="Gene3D" id="3.40.50.1820">
    <property type="entry name" value="alpha/beta hydrolase"/>
    <property type="match status" value="1"/>
</dbReference>
<dbReference type="PANTHER" id="PTHR11559">
    <property type="entry name" value="CARBOXYLESTERASE"/>
    <property type="match status" value="1"/>
</dbReference>
<dbReference type="OrthoDB" id="9815425at2"/>